<evidence type="ECO:0000313" key="2">
    <source>
        <dbReference type="Proteomes" id="UP001589535"/>
    </source>
</evidence>
<dbReference type="RefSeq" id="WP_378198415.1">
    <property type="nucleotide sequence ID" value="NZ_JBHMBK010000021.1"/>
</dbReference>
<name>A0ABV5U9A1_9PSEU</name>
<organism evidence="1 2">
    <name type="scientific">Amycolatopsis plumensis</name>
    <dbReference type="NCBI Taxonomy" id="236508"/>
    <lineage>
        <taxon>Bacteria</taxon>
        <taxon>Bacillati</taxon>
        <taxon>Actinomycetota</taxon>
        <taxon>Actinomycetes</taxon>
        <taxon>Pseudonocardiales</taxon>
        <taxon>Pseudonocardiaceae</taxon>
        <taxon>Amycolatopsis</taxon>
    </lineage>
</organism>
<evidence type="ECO:0000313" key="1">
    <source>
        <dbReference type="EMBL" id="MFB9687671.1"/>
    </source>
</evidence>
<accession>A0ABV5U9A1</accession>
<protein>
    <submittedName>
        <fullName evidence="1">Uncharacterized protein</fullName>
    </submittedName>
</protein>
<dbReference type="Proteomes" id="UP001589535">
    <property type="component" value="Unassembled WGS sequence"/>
</dbReference>
<reference evidence="1 2" key="1">
    <citation type="submission" date="2024-09" db="EMBL/GenBank/DDBJ databases">
        <authorList>
            <person name="Sun Q."/>
            <person name="Mori K."/>
        </authorList>
    </citation>
    <scope>NUCLEOTIDE SEQUENCE [LARGE SCALE GENOMIC DNA]</scope>
    <source>
        <strain evidence="1 2">JCM 13852</strain>
    </source>
</reference>
<proteinExistence type="predicted"/>
<keyword evidence="2" id="KW-1185">Reference proteome</keyword>
<sequence>MTDLWLRVAARKLAADAATEAYKAVRAEAEQVMARGDRKMVYAPDGVTKLGAVSKSAPKKTAQVGDAGALLEWVREHYPKSVEADADITAPEDEVKAFLWSNGGRHLMTARDRVAPKLRAEILEASNLAKMPLGPGGETDVPGIVIAEEAPSTVRFLPDDDAAAVIVELVRSGAVKLPNPFDEQPC</sequence>
<dbReference type="EMBL" id="JBHMBK010000021">
    <property type="protein sequence ID" value="MFB9687671.1"/>
    <property type="molecule type" value="Genomic_DNA"/>
</dbReference>
<comment type="caution">
    <text evidence="1">The sequence shown here is derived from an EMBL/GenBank/DDBJ whole genome shotgun (WGS) entry which is preliminary data.</text>
</comment>
<gene>
    <name evidence="1" type="ORF">ACFFTO_26125</name>
</gene>